<dbReference type="Gene3D" id="3.40.720.10">
    <property type="entry name" value="Alkaline Phosphatase, subunit A"/>
    <property type="match status" value="1"/>
</dbReference>
<dbReference type="Proteomes" id="UP000286268">
    <property type="component" value="Chromosome"/>
</dbReference>
<dbReference type="RefSeq" id="WP_128215541.1">
    <property type="nucleotide sequence ID" value="NZ_CP025746.1"/>
</dbReference>
<dbReference type="KEGG" id="cmah:C1I91_26110"/>
<dbReference type="PANTHER" id="PTHR10151">
    <property type="entry name" value="ECTONUCLEOTIDE PYROPHOSPHATASE/PHOSPHODIESTERASE"/>
    <property type="match status" value="1"/>
</dbReference>
<gene>
    <name evidence="1" type="ORF">C1I91_26110</name>
</gene>
<dbReference type="EMBL" id="CP025746">
    <property type="protein sequence ID" value="QAA34830.1"/>
    <property type="molecule type" value="Genomic_DNA"/>
</dbReference>
<organism evidence="1 2">
    <name type="scientific">Clostridium manihotivorum</name>
    <dbReference type="NCBI Taxonomy" id="2320868"/>
    <lineage>
        <taxon>Bacteria</taxon>
        <taxon>Bacillati</taxon>
        <taxon>Bacillota</taxon>
        <taxon>Clostridia</taxon>
        <taxon>Eubacteriales</taxon>
        <taxon>Clostridiaceae</taxon>
        <taxon>Clostridium</taxon>
    </lineage>
</organism>
<reference evidence="1 2" key="1">
    <citation type="submission" date="2018-01" db="EMBL/GenBank/DDBJ databases">
        <title>Genome Sequencing and Assembly of Anaerobacter polyendosporus strain CT4.</title>
        <authorList>
            <person name="Tachaapaikoon C."/>
            <person name="Sutheeworapong S."/>
            <person name="Jenjaroenpun P."/>
            <person name="Wongsurawat T."/>
            <person name="Nookeaw I."/>
            <person name="Cheawchanlertfa P."/>
            <person name="Kosugi A."/>
            <person name="Cheevadhanarak S."/>
            <person name="Ratanakhanokchai K."/>
        </authorList>
    </citation>
    <scope>NUCLEOTIDE SEQUENCE [LARGE SCALE GENOMIC DNA]</scope>
    <source>
        <strain evidence="1 2">CT4</strain>
    </source>
</reference>
<dbReference type="GO" id="GO:0016787">
    <property type="term" value="F:hydrolase activity"/>
    <property type="evidence" value="ECO:0007669"/>
    <property type="project" value="UniProtKB-ARBA"/>
</dbReference>
<proteinExistence type="predicted"/>
<protein>
    <submittedName>
        <fullName evidence="1">Alkaline phosphatase family protein</fullName>
    </submittedName>
</protein>
<sequence>MKANPIIIISLDGVGRKDFDLLKTLPNFGKLLKSSSYSYKVNSIYPSLTYPAHTSIVTGKKPANHGVVNNILLQHYRASSDWFWFRSQVEGETIYDLAKKAGYTTGAILWPVTGKAKIDYNIPEIFANRWWHNQAMVSLYSGSPIYQLLMNFKYGYLREGKKQPELDNFSTECALYLLKKGKVDFLMLHLTDVDTMKHHHGTENEEVTHALRRHDARLGKILEAMNNNDCYKNSTIVLLGDHSLIDTEKVINLNSVFLKEGYITKDEKGKFLEPRVYMNNCDGSAYVYIKDSTEELQNKIINLIKDFSKNNDDCIEEVLSGDDLKPLGVDKNCTLMLEAKKGYYFSNDLAGEAIEEVGEKYDKATHGYSPFKEDYQTFFLVSGDSIRKDYNIGQMNLIDEAPTIAKIIGKELEGADGRVISSIFDV</sequence>
<dbReference type="OrthoDB" id="9779418at2"/>
<accession>A0A3R5QXA8</accession>
<dbReference type="PANTHER" id="PTHR10151:SF120">
    <property type="entry name" value="BIS(5'-ADENOSYL)-TRIPHOSPHATASE"/>
    <property type="match status" value="1"/>
</dbReference>
<evidence type="ECO:0000313" key="1">
    <source>
        <dbReference type="EMBL" id="QAA34830.1"/>
    </source>
</evidence>
<dbReference type="InterPro" id="IPR002591">
    <property type="entry name" value="Phosphodiest/P_Trfase"/>
</dbReference>
<dbReference type="CDD" id="cd16018">
    <property type="entry name" value="Enpp"/>
    <property type="match status" value="1"/>
</dbReference>
<name>A0A3R5QXA8_9CLOT</name>
<dbReference type="SUPFAM" id="SSF53649">
    <property type="entry name" value="Alkaline phosphatase-like"/>
    <property type="match status" value="1"/>
</dbReference>
<evidence type="ECO:0000313" key="2">
    <source>
        <dbReference type="Proteomes" id="UP000286268"/>
    </source>
</evidence>
<keyword evidence="2" id="KW-1185">Reference proteome</keyword>
<dbReference type="AlphaFoldDB" id="A0A3R5QXA8"/>
<dbReference type="InterPro" id="IPR017850">
    <property type="entry name" value="Alkaline_phosphatase_core_sf"/>
</dbReference>
<dbReference type="Pfam" id="PF01663">
    <property type="entry name" value="Phosphodiest"/>
    <property type="match status" value="1"/>
</dbReference>